<accession>A0AAV4A4B2</accession>
<keyword evidence="3" id="KW-1185">Reference proteome</keyword>
<sequence>MEVFKEFIGTEIVHAGCLAPNSLKELQEAFQSEEELMVIKGQMQYIRDKSALFVDATNLFQSQSPMAMSLILLPESLKDLEGIPGLEDIPEVELANYRQNLGPAAVKNSPTGAFDRELFWKSCAGSRPGLSQLADRYMFATVHSADAERSFSMYNLILSDRRRSLSTETLRGLTFLYYNKFAGRDFFD</sequence>
<feature type="domain" description="HAT C-terminal dimerisation" evidence="1">
    <location>
        <begin position="114"/>
        <end position="178"/>
    </location>
</feature>
<comment type="caution">
    <text evidence="2">The sequence shown here is derived from an EMBL/GenBank/DDBJ whole genome shotgun (WGS) entry which is preliminary data.</text>
</comment>
<dbReference type="Proteomes" id="UP000735302">
    <property type="component" value="Unassembled WGS sequence"/>
</dbReference>
<name>A0AAV4A4B2_9GAST</name>
<evidence type="ECO:0000313" key="3">
    <source>
        <dbReference type="Proteomes" id="UP000735302"/>
    </source>
</evidence>
<dbReference type="SUPFAM" id="SSF53098">
    <property type="entry name" value="Ribonuclease H-like"/>
    <property type="match status" value="1"/>
</dbReference>
<organism evidence="2 3">
    <name type="scientific">Plakobranchus ocellatus</name>
    <dbReference type="NCBI Taxonomy" id="259542"/>
    <lineage>
        <taxon>Eukaryota</taxon>
        <taxon>Metazoa</taxon>
        <taxon>Spiralia</taxon>
        <taxon>Lophotrochozoa</taxon>
        <taxon>Mollusca</taxon>
        <taxon>Gastropoda</taxon>
        <taxon>Heterobranchia</taxon>
        <taxon>Euthyneura</taxon>
        <taxon>Panpulmonata</taxon>
        <taxon>Sacoglossa</taxon>
        <taxon>Placobranchoidea</taxon>
        <taxon>Plakobranchidae</taxon>
        <taxon>Plakobranchus</taxon>
    </lineage>
</organism>
<dbReference type="InterPro" id="IPR008906">
    <property type="entry name" value="HATC_C_dom"/>
</dbReference>
<dbReference type="GO" id="GO:0046983">
    <property type="term" value="F:protein dimerization activity"/>
    <property type="evidence" value="ECO:0007669"/>
    <property type="project" value="InterPro"/>
</dbReference>
<evidence type="ECO:0000313" key="2">
    <source>
        <dbReference type="EMBL" id="GFO02965.1"/>
    </source>
</evidence>
<proteinExistence type="predicted"/>
<dbReference type="InterPro" id="IPR012337">
    <property type="entry name" value="RNaseH-like_sf"/>
</dbReference>
<dbReference type="Pfam" id="PF05699">
    <property type="entry name" value="Dimer_Tnp_hAT"/>
    <property type="match status" value="1"/>
</dbReference>
<protein>
    <submittedName>
        <fullName evidence="2">Hat family dimerization domain</fullName>
    </submittedName>
</protein>
<evidence type="ECO:0000259" key="1">
    <source>
        <dbReference type="Pfam" id="PF05699"/>
    </source>
</evidence>
<gene>
    <name evidence="2" type="ORF">PoB_002947000</name>
</gene>
<reference evidence="2 3" key="1">
    <citation type="journal article" date="2021" name="Elife">
        <title>Chloroplast acquisition without the gene transfer in kleptoplastic sea slugs, Plakobranchus ocellatus.</title>
        <authorList>
            <person name="Maeda T."/>
            <person name="Takahashi S."/>
            <person name="Yoshida T."/>
            <person name="Shimamura S."/>
            <person name="Takaki Y."/>
            <person name="Nagai Y."/>
            <person name="Toyoda A."/>
            <person name="Suzuki Y."/>
            <person name="Arimoto A."/>
            <person name="Ishii H."/>
            <person name="Satoh N."/>
            <person name="Nishiyama T."/>
            <person name="Hasebe M."/>
            <person name="Maruyama T."/>
            <person name="Minagawa J."/>
            <person name="Obokata J."/>
            <person name="Shigenobu S."/>
        </authorList>
    </citation>
    <scope>NUCLEOTIDE SEQUENCE [LARGE SCALE GENOMIC DNA]</scope>
</reference>
<dbReference type="EMBL" id="BLXT01003670">
    <property type="protein sequence ID" value="GFO02965.1"/>
    <property type="molecule type" value="Genomic_DNA"/>
</dbReference>
<dbReference type="AlphaFoldDB" id="A0AAV4A4B2"/>